<reference evidence="4 5" key="1">
    <citation type="submission" date="2020-03" db="EMBL/GenBank/DDBJ databases">
        <title>Salinimicrobium sp. nov, isolated from SCS.</title>
        <authorList>
            <person name="Cao W.R."/>
        </authorList>
    </citation>
    <scope>NUCLEOTIDE SEQUENCE [LARGE SCALE GENOMIC DNA]</scope>
    <source>
        <strain evidence="5">J15B91</strain>
    </source>
</reference>
<keyword evidence="1 2" id="KW-0597">Phosphoprotein</keyword>
<accession>A0ABX1CTH9</accession>
<name>A0ABX1CTH9_9FLAO</name>
<dbReference type="PROSITE" id="PS50110">
    <property type="entry name" value="RESPONSE_REGULATORY"/>
    <property type="match status" value="1"/>
</dbReference>
<dbReference type="InterPro" id="IPR011006">
    <property type="entry name" value="CheY-like_superfamily"/>
</dbReference>
<evidence type="ECO:0000313" key="5">
    <source>
        <dbReference type="Proteomes" id="UP000703674"/>
    </source>
</evidence>
<feature type="domain" description="Response regulatory" evidence="3">
    <location>
        <begin position="4"/>
        <end position="127"/>
    </location>
</feature>
<evidence type="ECO:0000259" key="3">
    <source>
        <dbReference type="PROSITE" id="PS50110"/>
    </source>
</evidence>
<keyword evidence="5" id="KW-1185">Reference proteome</keyword>
<dbReference type="Gene3D" id="3.40.50.2300">
    <property type="match status" value="1"/>
</dbReference>
<dbReference type="Proteomes" id="UP000703674">
    <property type="component" value="Unassembled WGS sequence"/>
</dbReference>
<sequence length="128" mass="14538">MKKTIAVVDDDDIYRIIVKKMISISGLFEADHLFNDPQMALRSFKEEGISPDIILLDVNMPSLDGWEFLDNLKSCCPDIYHSCDIYIVTSSIYSKDQERAKSYQEVKGFISKPISQDILKKVASTPTL</sequence>
<evidence type="ECO:0000313" key="4">
    <source>
        <dbReference type="EMBL" id="NJW51582.1"/>
    </source>
</evidence>
<dbReference type="RefSeq" id="WP_168136740.1">
    <property type="nucleotide sequence ID" value="NZ_JAAVJR010000001.1"/>
</dbReference>
<feature type="modified residue" description="4-aspartylphosphate" evidence="2">
    <location>
        <position position="57"/>
    </location>
</feature>
<gene>
    <name evidence="4" type="ORF">HC175_01465</name>
</gene>
<dbReference type="PANTHER" id="PTHR44591">
    <property type="entry name" value="STRESS RESPONSE REGULATOR PROTEIN 1"/>
    <property type="match status" value="1"/>
</dbReference>
<dbReference type="InterPro" id="IPR050595">
    <property type="entry name" value="Bact_response_regulator"/>
</dbReference>
<dbReference type="InterPro" id="IPR001789">
    <property type="entry name" value="Sig_transdc_resp-reg_receiver"/>
</dbReference>
<organism evidence="4 5">
    <name type="scientific">Salinimicrobium oceani</name>
    <dbReference type="NCBI Taxonomy" id="2722702"/>
    <lineage>
        <taxon>Bacteria</taxon>
        <taxon>Pseudomonadati</taxon>
        <taxon>Bacteroidota</taxon>
        <taxon>Flavobacteriia</taxon>
        <taxon>Flavobacteriales</taxon>
        <taxon>Flavobacteriaceae</taxon>
        <taxon>Salinimicrobium</taxon>
    </lineage>
</organism>
<protein>
    <submittedName>
        <fullName evidence="4">Response regulator</fullName>
    </submittedName>
</protein>
<proteinExistence type="predicted"/>
<dbReference type="Pfam" id="PF00072">
    <property type="entry name" value="Response_reg"/>
    <property type="match status" value="1"/>
</dbReference>
<dbReference type="EMBL" id="JAAVJR010000001">
    <property type="protein sequence ID" value="NJW51582.1"/>
    <property type="molecule type" value="Genomic_DNA"/>
</dbReference>
<dbReference type="SUPFAM" id="SSF52172">
    <property type="entry name" value="CheY-like"/>
    <property type="match status" value="1"/>
</dbReference>
<comment type="caution">
    <text evidence="4">The sequence shown here is derived from an EMBL/GenBank/DDBJ whole genome shotgun (WGS) entry which is preliminary data.</text>
</comment>
<dbReference type="SMART" id="SM00448">
    <property type="entry name" value="REC"/>
    <property type="match status" value="1"/>
</dbReference>
<evidence type="ECO:0000256" key="1">
    <source>
        <dbReference type="ARBA" id="ARBA00022553"/>
    </source>
</evidence>
<dbReference type="PANTHER" id="PTHR44591:SF3">
    <property type="entry name" value="RESPONSE REGULATORY DOMAIN-CONTAINING PROTEIN"/>
    <property type="match status" value="1"/>
</dbReference>
<evidence type="ECO:0000256" key="2">
    <source>
        <dbReference type="PROSITE-ProRule" id="PRU00169"/>
    </source>
</evidence>